<protein>
    <submittedName>
        <fullName evidence="1">Uncharacterized protein</fullName>
    </submittedName>
</protein>
<dbReference type="EMBL" id="GBRH01227131">
    <property type="protein sequence ID" value="JAD70764.1"/>
    <property type="molecule type" value="Transcribed_RNA"/>
</dbReference>
<reference evidence="1" key="1">
    <citation type="submission" date="2014-09" db="EMBL/GenBank/DDBJ databases">
        <authorList>
            <person name="Magalhaes I.L.F."/>
            <person name="Oliveira U."/>
            <person name="Santos F.R."/>
            <person name="Vidigal T.H.D.A."/>
            <person name="Brescovit A.D."/>
            <person name="Santos A.J."/>
        </authorList>
    </citation>
    <scope>NUCLEOTIDE SEQUENCE</scope>
    <source>
        <tissue evidence="1">Shoot tissue taken approximately 20 cm above the soil surface</tissue>
    </source>
</reference>
<dbReference type="AlphaFoldDB" id="A0A0A9C3A4"/>
<name>A0A0A9C3A4_ARUDO</name>
<organism evidence="1">
    <name type="scientific">Arundo donax</name>
    <name type="common">Giant reed</name>
    <name type="synonym">Donax arundinaceus</name>
    <dbReference type="NCBI Taxonomy" id="35708"/>
    <lineage>
        <taxon>Eukaryota</taxon>
        <taxon>Viridiplantae</taxon>
        <taxon>Streptophyta</taxon>
        <taxon>Embryophyta</taxon>
        <taxon>Tracheophyta</taxon>
        <taxon>Spermatophyta</taxon>
        <taxon>Magnoliopsida</taxon>
        <taxon>Liliopsida</taxon>
        <taxon>Poales</taxon>
        <taxon>Poaceae</taxon>
        <taxon>PACMAD clade</taxon>
        <taxon>Arundinoideae</taxon>
        <taxon>Arundineae</taxon>
        <taxon>Arundo</taxon>
    </lineage>
</organism>
<sequence length="17" mass="1973">MNLIISILCHKSFVLLE</sequence>
<accession>A0A0A9C3A4</accession>
<proteinExistence type="predicted"/>
<evidence type="ECO:0000313" key="1">
    <source>
        <dbReference type="EMBL" id="JAD70764.1"/>
    </source>
</evidence>
<reference evidence="1" key="2">
    <citation type="journal article" date="2015" name="Data Brief">
        <title>Shoot transcriptome of the giant reed, Arundo donax.</title>
        <authorList>
            <person name="Barrero R.A."/>
            <person name="Guerrero F.D."/>
            <person name="Moolhuijzen P."/>
            <person name="Goolsby J.A."/>
            <person name="Tidwell J."/>
            <person name="Bellgard S.E."/>
            <person name="Bellgard M.I."/>
        </authorList>
    </citation>
    <scope>NUCLEOTIDE SEQUENCE</scope>
    <source>
        <tissue evidence="1">Shoot tissue taken approximately 20 cm above the soil surface</tissue>
    </source>
</reference>